<dbReference type="RefSeq" id="XP_028482862.1">
    <property type="nucleotide sequence ID" value="XM_028631200.1"/>
</dbReference>
<organism evidence="2 3">
    <name type="scientific">Byssochlamys spectabilis</name>
    <name type="common">Paecilomyces variotii</name>
    <dbReference type="NCBI Taxonomy" id="264951"/>
    <lineage>
        <taxon>Eukaryota</taxon>
        <taxon>Fungi</taxon>
        <taxon>Dikarya</taxon>
        <taxon>Ascomycota</taxon>
        <taxon>Pezizomycotina</taxon>
        <taxon>Eurotiomycetes</taxon>
        <taxon>Eurotiomycetidae</taxon>
        <taxon>Eurotiales</taxon>
        <taxon>Thermoascaceae</taxon>
        <taxon>Paecilomyces</taxon>
    </lineage>
</organism>
<dbReference type="VEuPathDB" id="FungiDB:C8Q69DRAFT_475547"/>
<feature type="chain" id="PRO_5019328944" description="Secreted protein" evidence="1">
    <location>
        <begin position="18"/>
        <end position="72"/>
    </location>
</feature>
<reference evidence="2 3" key="1">
    <citation type="journal article" date="2018" name="Front. Microbiol.">
        <title>Genomic and genetic insights into a cosmopolitan fungus, Paecilomyces variotii (Eurotiales).</title>
        <authorList>
            <person name="Urquhart A.S."/>
            <person name="Mondo S.J."/>
            <person name="Makela M.R."/>
            <person name="Hane J.K."/>
            <person name="Wiebenga A."/>
            <person name="He G."/>
            <person name="Mihaltcheva S."/>
            <person name="Pangilinan J."/>
            <person name="Lipzen A."/>
            <person name="Barry K."/>
            <person name="de Vries R.P."/>
            <person name="Grigoriev I.V."/>
            <person name="Idnurm A."/>
        </authorList>
    </citation>
    <scope>NUCLEOTIDE SEQUENCE [LARGE SCALE GENOMIC DNA]</scope>
    <source>
        <strain evidence="2 3">CBS 101075</strain>
    </source>
</reference>
<feature type="signal peptide" evidence="1">
    <location>
        <begin position="1"/>
        <end position="17"/>
    </location>
</feature>
<evidence type="ECO:0000256" key="1">
    <source>
        <dbReference type="SAM" id="SignalP"/>
    </source>
</evidence>
<evidence type="ECO:0000313" key="3">
    <source>
        <dbReference type="Proteomes" id="UP000283841"/>
    </source>
</evidence>
<evidence type="ECO:0008006" key="4">
    <source>
        <dbReference type="Google" id="ProtNLM"/>
    </source>
</evidence>
<dbReference type="Proteomes" id="UP000283841">
    <property type="component" value="Unassembled WGS sequence"/>
</dbReference>
<gene>
    <name evidence="2" type="ORF">C8Q69DRAFT_475547</name>
</gene>
<name>A0A443HN27_BYSSP</name>
<proteinExistence type="predicted"/>
<sequence>MLLLLFLFPLLSFLSMGVFPPSPRVSKLYCRSIDPKVDQRKLTKPLNLLAIDNALYTRNEANVRVHLGIERE</sequence>
<dbReference type="EMBL" id="RCNU01000010">
    <property type="protein sequence ID" value="RWQ93217.1"/>
    <property type="molecule type" value="Genomic_DNA"/>
</dbReference>
<comment type="caution">
    <text evidence="2">The sequence shown here is derived from an EMBL/GenBank/DDBJ whole genome shotgun (WGS) entry which is preliminary data.</text>
</comment>
<accession>A0A443HN27</accession>
<dbReference type="GeneID" id="39600477"/>
<keyword evidence="1" id="KW-0732">Signal</keyword>
<protein>
    <recommendedName>
        <fullName evidence="4">Secreted protein</fullName>
    </recommendedName>
</protein>
<dbReference type="AlphaFoldDB" id="A0A443HN27"/>
<evidence type="ECO:0000313" key="2">
    <source>
        <dbReference type="EMBL" id="RWQ93217.1"/>
    </source>
</evidence>
<keyword evidence="3" id="KW-1185">Reference proteome</keyword>